<feature type="binding site" evidence="9">
    <location>
        <begin position="74"/>
        <end position="75"/>
    </location>
    <ligand>
        <name>substrate</name>
    </ligand>
</feature>
<dbReference type="PANTHER" id="PTHR23342">
    <property type="entry name" value="N-ACETYLGLUTAMATE SYNTHASE"/>
    <property type="match status" value="1"/>
</dbReference>
<feature type="binding site" evidence="9">
    <location>
        <position position="96"/>
    </location>
    <ligand>
        <name>substrate</name>
    </ligand>
</feature>
<keyword evidence="12" id="KW-1185">Reference proteome</keyword>
<dbReference type="GO" id="GO:0016301">
    <property type="term" value="F:kinase activity"/>
    <property type="evidence" value="ECO:0007669"/>
    <property type="project" value="UniProtKB-KW"/>
</dbReference>
<evidence type="ECO:0000256" key="9">
    <source>
        <dbReference type="HAMAP-Rule" id="MF_00082"/>
    </source>
</evidence>
<reference evidence="11 12" key="1">
    <citation type="journal article" date="2021" name="Int. J. Syst. Evol. Microbiol.">
        <title>Reticulibacter mediterranei gen. nov., sp. nov., within the new family Reticulibacteraceae fam. nov., and Ktedonospora formicarum gen. nov., sp. nov., Ktedonobacter robiniae sp. nov., Dictyobacter formicarum sp. nov. and Dictyobacter arantiisoli sp. nov., belonging to the class Ktedonobacteria.</title>
        <authorList>
            <person name="Yabe S."/>
            <person name="Zheng Y."/>
            <person name="Wang C.M."/>
            <person name="Sakai Y."/>
            <person name="Abe K."/>
            <person name="Yokota A."/>
            <person name="Donadio S."/>
            <person name="Cavaletti L."/>
            <person name="Monciardini P."/>
        </authorList>
    </citation>
    <scope>NUCLEOTIDE SEQUENCE [LARGE SCALE GENOMIC DNA]</scope>
    <source>
        <strain evidence="11 12">SOSP1-30</strain>
    </source>
</reference>
<dbReference type="InterPro" id="IPR037528">
    <property type="entry name" value="ArgB"/>
</dbReference>
<comment type="caution">
    <text evidence="11">The sequence shown here is derived from an EMBL/GenBank/DDBJ whole genome shotgun (WGS) entry which is preliminary data.</text>
</comment>
<organism evidence="11 12">
    <name type="scientific">Ktedonobacter robiniae</name>
    <dbReference type="NCBI Taxonomy" id="2778365"/>
    <lineage>
        <taxon>Bacteria</taxon>
        <taxon>Bacillati</taxon>
        <taxon>Chloroflexota</taxon>
        <taxon>Ktedonobacteria</taxon>
        <taxon>Ktedonobacterales</taxon>
        <taxon>Ktedonobacteraceae</taxon>
        <taxon>Ktedonobacter</taxon>
    </lineage>
</organism>
<dbReference type="NCBIfam" id="TIGR00761">
    <property type="entry name" value="argB"/>
    <property type="match status" value="1"/>
</dbReference>
<dbReference type="EC" id="2.7.2.8" evidence="9"/>
<evidence type="ECO:0000256" key="7">
    <source>
        <dbReference type="ARBA" id="ARBA00022840"/>
    </source>
</evidence>
<dbReference type="SUPFAM" id="SSF53633">
    <property type="entry name" value="Carbamate kinase-like"/>
    <property type="match status" value="1"/>
</dbReference>
<evidence type="ECO:0000256" key="4">
    <source>
        <dbReference type="ARBA" id="ARBA00022679"/>
    </source>
</evidence>
<gene>
    <name evidence="11" type="primary">argB_3</name>
    <name evidence="9" type="synonym">argB</name>
    <name evidence="11" type="ORF">KSB_40420</name>
</gene>
<evidence type="ECO:0000256" key="6">
    <source>
        <dbReference type="ARBA" id="ARBA00022777"/>
    </source>
</evidence>
<dbReference type="InterPro" id="IPR041727">
    <property type="entry name" value="NAGK-C"/>
</dbReference>
<feature type="domain" description="Aspartate/glutamate/uridylate kinase" evidence="10">
    <location>
        <begin position="37"/>
        <end position="266"/>
    </location>
</feature>
<keyword evidence="5 9" id="KW-0547">Nucleotide-binding</keyword>
<evidence type="ECO:0000256" key="2">
    <source>
        <dbReference type="ARBA" id="ARBA00022571"/>
    </source>
</evidence>
<comment type="subcellular location">
    <subcellularLocation>
        <location evidence="9">Cytoplasm</location>
    </subcellularLocation>
</comment>
<feature type="site" description="Transition state stabilizer" evidence="9">
    <location>
        <position position="42"/>
    </location>
</feature>
<evidence type="ECO:0000259" key="10">
    <source>
        <dbReference type="Pfam" id="PF00696"/>
    </source>
</evidence>
<name>A0ABQ3US96_9CHLR</name>
<dbReference type="InterPro" id="IPR036393">
    <property type="entry name" value="AceGlu_kinase-like_sf"/>
</dbReference>
<evidence type="ECO:0000256" key="5">
    <source>
        <dbReference type="ARBA" id="ARBA00022741"/>
    </source>
</evidence>
<comment type="function">
    <text evidence="9">Catalyzes the ATP-dependent phosphorylation of N-acetyl-L-glutamate.</text>
</comment>
<evidence type="ECO:0000313" key="11">
    <source>
        <dbReference type="EMBL" id="GHO55567.1"/>
    </source>
</evidence>
<dbReference type="InterPro" id="IPR001048">
    <property type="entry name" value="Asp/Glu/Uridylate_kinase"/>
</dbReference>
<comment type="catalytic activity">
    <reaction evidence="8 9">
        <text>N-acetyl-L-glutamate + ATP = N-acetyl-L-glutamyl 5-phosphate + ADP</text>
        <dbReference type="Rhea" id="RHEA:14629"/>
        <dbReference type="ChEBI" id="CHEBI:30616"/>
        <dbReference type="ChEBI" id="CHEBI:44337"/>
        <dbReference type="ChEBI" id="CHEBI:57936"/>
        <dbReference type="ChEBI" id="CHEBI:456216"/>
        <dbReference type="EC" id="2.7.2.8"/>
    </reaction>
</comment>
<feature type="binding site" evidence="9">
    <location>
        <position position="188"/>
    </location>
    <ligand>
        <name>substrate</name>
    </ligand>
</feature>
<dbReference type="PIRSF" id="PIRSF000728">
    <property type="entry name" value="NAGK"/>
    <property type="match status" value="1"/>
</dbReference>
<keyword evidence="3 9" id="KW-0028">Amino-acid biosynthesis</keyword>
<evidence type="ECO:0000256" key="8">
    <source>
        <dbReference type="ARBA" id="ARBA00048141"/>
    </source>
</evidence>
<evidence type="ECO:0000256" key="3">
    <source>
        <dbReference type="ARBA" id="ARBA00022605"/>
    </source>
</evidence>
<dbReference type="CDD" id="cd04250">
    <property type="entry name" value="AAK_NAGK-C"/>
    <property type="match status" value="1"/>
</dbReference>
<proteinExistence type="inferred from homology"/>
<protein>
    <recommendedName>
        <fullName evidence="9">Acetylglutamate kinase</fullName>
        <ecNumber evidence="9">2.7.2.8</ecNumber>
    </recommendedName>
    <alternativeName>
        <fullName evidence="9">N-acetyl-L-glutamate 5-phosphotransferase</fullName>
    </alternativeName>
    <alternativeName>
        <fullName evidence="9">NAG kinase</fullName>
        <shortName evidence="9">NAGK</shortName>
    </alternativeName>
</protein>
<dbReference type="RefSeq" id="WP_201372141.1">
    <property type="nucleotide sequence ID" value="NZ_BNJG01000001.1"/>
</dbReference>
<dbReference type="PANTHER" id="PTHR23342:SF0">
    <property type="entry name" value="N-ACETYLGLUTAMATE SYNTHASE, MITOCHONDRIAL"/>
    <property type="match status" value="1"/>
</dbReference>
<accession>A0ABQ3US96</accession>
<dbReference type="Proteomes" id="UP000654345">
    <property type="component" value="Unassembled WGS sequence"/>
</dbReference>
<evidence type="ECO:0000256" key="1">
    <source>
        <dbReference type="ARBA" id="ARBA00004828"/>
    </source>
</evidence>
<keyword evidence="2 9" id="KW-0055">Arginine biosynthesis</keyword>
<keyword evidence="6 9" id="KW-0418">Kinase</keyword>
<sequence length="289" mass="31180">MTIAFERTPDGEIINDQHLIARVLSEAINYINYLKGKILVFKLGGSMLEHQQEVLQDIVWLHQLGALPVLVHGGGPYINDWLTKLSIPTRFLDGMRVTDAETLEVVRMVLRGQVNQRLVLMLSQLGANAVGLCGTDGNMVQARMLDERLGFVGEVESIDSSSVHTLLEQGFIPVIAPLGQGPDGTCLNINADLVAAHLAGALNAEKLIFLSNVVGICRADGTLISELSDAEARRLIDEGVISGGMIPKVSACLDALAAVPRVHIVDGREPHVLLRELCTDQGAGTMIIR</sequence>
<dbReference type="Pfam" id="PF00696">
    <property type="entry name" value="AA_kinase"/>
    <property type="match status" value="1"/>
</dbReference>
<comment type="pathway">
    <text evidence="1 9">Amino-acid biosynthesis; L-arginine biosynthesis; N(2)-acetyl-L-ornithine from L-glutamate: step 2/4.</text>
</comment>
<dbReference type="EMBL" id="BNJG01000001">
    <property type="protein sequence ID" value="GHO55567.1"/>
    <property type="molecule type" value="Genomic_DNA"/>
</dbReference>
<keyword evidence="4 9" id="KW-0808">Transferase</keyword>
<keyword evidence="7 9" id="KW-0067">ATP-binding</keyword>
<dbReference type="InterPro" id="IPR004662">
    <property type="entry name" value="AcgluKinase_fam"/>
</dbReference>
<dbReference type="Gene3D" id="3.40.1160.10">
    <property type="entry name" value="Acetylglutamate kinase-like"/>
    <property type="match status" value="1"/>
</dbReference>
<evidence type="ECO:0000313" key="12">
    <source>
        <dbReference type="Proteomes" id="UP000654345"/>
    </source>
</evidence>
<comment type="similarity">
    <text evidence="9">Belongs to the acetylglutamate kinase family. ArgB subfamily.</text>
</comment>
<keyword evidence="9" id="KW-0963">Cytoplasm</keyword>
<feature type="site" description="Transition state stabilizer" evidence="9">
    <location>
        <position position="248"/>
    </location>
</feature>
<dbReference type="HAMAP" id="MF_00082">
    <property type="entry name" value="ArgB"/>
    <property type="match status" value="1"/>
</dbReference>